<proteinExistence type="predicted"/>
<sequence length="97" mass="11010">MQKWLTKFFVALFGFSMLAGLAAEEQLEQDLARLQSEWQAVVSAPASSEEKAHALHTLAQKAELIAERHPDKTEAQYWAAYMNNGYDEVANSQHMRQ</sequence>
<keyword evidence="3" id="KW-1185">Reference proteome</keyword>
<feature type="signal peptide" evidence="1">
    <location>
        <begin position="1"/>
        <end position="22"/>
    </location>
</feature>
<evidence type="ECO:0000313" key="3">
    <source>
        <dbReference type="Proteomes" id="UP000256763"/>
    </source>
</evidence>
<gene>
    <name evidence="2" type="ORF">CAL65_15960</name>
</gene>
<reference evidence="3" key="1">
    <citation type="submission" date="2017-05" db="EMBL/GenBank/DDBJ databases">
        <authorList>
            <person name="Sharma S."/>
            <person name="Sidhu C."/>
            <person name="Pinnaka A.K."/>
        </authorList>
    </citation>
    <scope>NUCLEOTIDE SEQUENCE [LARGE SCALE GENOMIC DNA]</scope>
    <source>
        <strain evidence="3">AK93</strain>
    </source>
</reference>
<keyword evidence="1" id="KW-0732">Signal</keyword>
<evidence type="ECO:0000256" key="1">
    <source>
        <dbReference type="SAM" id="SignalP"/>
    </source>
</evidence>
<accession>A0A3E0WP11</accession>
<dbReference type="RefSeq" id="WP_116303199.1">
    <property type="nucleotide sequence ID" value="NZ_NFZV01000018.1"/>
</dbReference>
<name>A0A3E0WP11_9GAMM</name>
<protein>
    <submittedName>
        <fullName evidence="2">Uncharacterized protein</fullName>
    </submittedName>
</protein>
<dbReference type="Proteomes" id="UP000256763">
    <property type="component" value="Unassembled WGS sequence"/>
</dbReference>
<comment type="caution">
    <text evidence="2">The sequence shown here is derived from an EMBL/GenBank/DDBJ whole genome shotgun (WGS) entry which is preliminary data.</text>
</comment>
<feature type="chain" id="PRO_5017656918" evidence="1">
    <location>
        <begin position="23"/>
        <end position="97"/>
    </location>
</feature>
<organism evidence="2 3">
    <name type="scientific">Alkalilimnicola ehrlichii</name>
    <dbReference type="NCBI Taxonomy" id="351052"/>
    <lineage>
        <taxon>Bacteria</taxon>
        <taxon>Pseudomonadati</taxon>
        <taxon>Pseudomonadota</taxon>
        <taxon>Gammaproteobacteria</taxon>
        <taxon>Chromatiales</taxon>
        <taxon>Ectothiorhodospiraceae</taxon>
        <taxon>Alkalilimnicola</taxon>
    </lineage>
</organism>
<dbReference type="AlphaFoldDB" id="A0A3E0WP11"/>
<dbReference type="EMBL" id="NFZW01000017">
    <property type="protein sequence ID" value="RFA34139.1"/>
    <property type="molecule type" value="Genomic_DNA"/>
</dbReference>
<evidence type="ECO:0000313" key="2">
    <source>
        <dbReference type="EMBL" id="RFA34139.1"/>
    </source>
</evidence>